<dbReference type="EMBL" id="KB467854">
    <property type="protein sequence ID" value="PCH35449.1"/>
    <property type="molecule type" value="Genomic_DNA"/>
</dbReference>
<dbReference type="AlphaFoldDB" id="A0A2H3J9N6"/>
<dbReference type="OMA" id="THTEHVQ"/>
<feature type="non-terminal residue" evidence="1">
    <location>
        <position position="1"/>
    </location>
</feature>
<dbReference type="Proteomes" id="UP000218811">
    <property type="component" value="Unassembled WGS sequence"/>
</dbReference>
<proteinExistence type="predicted"/>
<evidence type="ECO:0000313" key="1">
    <source>
        <dbReference type="EMBL" id="PCH35449.1"/>
    </source>
</evidence>
<protein>
    <recommendedName>
        <fullName evidence="3">Aspartic peptidase DDI1-type domain-containing protein</fullName>
    </recommendedName>
</protein>
<dbReference type="Gene3D" id="2.40.70.10">
    <property type="entry name" value="Acid Proteases"/>
    <property type="match status" value="1"/>
</dbReference>
<evidence type="ECO:0008006" key="3">
    <source>
        <dbReference type="Google" id="ProtNLM"/>
    </source>
</evidence>
<dbReference type="Pfam" id="PF08284">
    <property type="entry name" value="RVP_2"/>
    <property type="match status" value="1"/>
</dbReference>
<organism evidence="1 2">
    <name type="scientific">Wolfiporia cocos (strain MD-104)</name>
    <name type="common">Brown rot fungus</name>
    <dbReference type="NCBI Taxonomy" id="742152"/>
    <lineage>
        <taxon>Eukaryota</taxon>
        <taxon>Fungi</taxon>
        <taxon>Dikarya</taxon>
        <taxon>Basidiomycota</taxon>
        <taxon>Agaricomycotina</taxon>
        <taxon>Agaricomycetes</taxon>
        <taxon>Polyporales</taxon>
        <taxon>Phaeolaceae</taxon>
        <taxon>Wolfiporia</taxon>
    </lineage>
</organism>
<keyword evidence="2" id="KW-1185">Reference proteome</keyword>
<evidence type="ECO:0000313" key="2">
    <source>
        <dbReference type="Proteomes" id="UP000218811"/>
    </source>
</evidence>
<name>A0A2H3J9N6_WOLCO</name>
<dbReference type="CDD" id="cd00303">
    <property type="entry name" value="retropepsin_like"/>
    <property type="match status" value="1"/>
</dbReference>
<dbReference type="InterPro" id="IPR021109">
    <property type="entry name" value="Peptidase_aspartic_dom_sf"/>
</dbReference>
<dbReference type="STRING" id="742152.A0A2H3J9N6"/>
<accession>A0A2H3J9N6</accession>
<gene>
    <name evidence="1" type="ORF">WOLCODRAFT_80744</name>
</gene>
<dbReference type="OrthoDB" id="2802569at2759"/>
<reference evidence="1 2" key="1">
    <citation type="journal article" date="2012" name="Science">
        <title>The Paleozoic origin of enzymatic lignin decomposition reconstructed from 31 fungal genomes.</title>
        <authorList>
            <person name="Floudas D."/>
            <person name="Binder M."/>
            <person name="Riley R."/>
            <person name="Barry K."/>
            <person name="Blanchette R.A."/>
            <person name="Henrissat B."/>
            <person name="Martinez A.T."/>
            <person name="Otillar R."/>
            <person name="Spatafora J.W."/>
            <person name="Yadav J.S."/>
            <person name="Aerts A."/>
            <person name="Benoit I."/>
            <person name="Boyd A."/>
            <person name="Carlson A."/>
            <person name="Copeland A."/>
            <person name="Coutinho P.M."/>
            <person name="de Vries R.P."/>
            <person name="Ferreira P."/>
            <person name="Findley K."/>
            <person name="Foster B."/>
            <person name="Gaskell J."/>
            <person name="Glotzer D."/>
            <person name="Gorecki P."/>
            <person name="Heitman J."/>
            <person name="Hesse C."/>
            <person name="Hori C."/>
            <person name="Igarashi K."/>
            <person name="Jurgens J.A."/>
            <person name="Kallen N."/>
            <person name="Kersten P."/>
            <person name="Kohler A."/>
            <person name="Kuees U."/>
            <person name="Kumar T.K.A."/>
            <person name="Kuo A."/>
            <person name="LaButti K."/>
            <person name="Larrondo L.F."/>
            <person name="Lindquist E."/>
            <person name="Ling A."/>
            <person name="Lombard V."/>
            <person name="Lucas S."/>
            <person name="Lundell T."/>
            <person name="Martin R."/>
            <person name="McLaughlin D.J."/>
            <person name="Morgenstern I."/>
            <person name="Morin E."/>
            <person name="Murat C."/>
            <person name="Nagy L.G."/>
            <person name="Nolan M."/>
            <person name="Ohm R.A."/>
            <person name="Patyshakuliyeva A."/>
            <person name="Rokas A."/>
            <person name="Ruiz-Duenas F.J."/>
            <person name="Sabat G."/>
            <person name="Salamov A."/>
            <person name="Samejima M."/>
            <person name="Schmutz J."/>
            <person name="Slot J.C."/>
            <person name="St John F."/>
            <person name="Stenlid J."/>
            <person name="Sun H."/>
            <person name="Sun S."/>
            <person name="Syed K."/>
            <person name="Tsang A."/>
            <person name="Wiebenga A."/>
            <person name="Young D."/>
            <person name="Pisabarro A."/>
            <person name="Eastwood D.C."/>
            <person name="Martin F."/>
            <person name="Cullen D."/>
            <person name="Grigoriev I.V."/>
            <person name="Hibbett D.S."/>
        </authorList>
    </citation>
    <scope>NUCLEOTIDE SEQUENCE [LARGE SCALE GENOMIC DNA]</scope>
    <source>
        <strain evidence="1 2">MD-104</strain>
    </source>
</reference>
<sequence length="141" mass="15791">DLPKSVQVNALINSGAMSSLIHSKLVAQHQIQMKPLRNPITIKNMNRTVNKDGDTNLPDFTLSIQYGEKRCKVLFLIGNIGNEDMILRYNWLKKENPIINWAKGKVDVTLTASVEKIQDANAKIHLDTVEMTVTPKGKLPT</sequence>